<comment type="catalytic activity">
    <reaction evidence="8">
        <text>xylitol + NAD(+) = D-xylose + NADH + H(+)</text>
        <dbReference type="Rhea" id="RHEA:27441"/>
        <dbReference type="ChEBI" id="CHEBI:15378"/>
        <dbReference type="ChEBI" id="CHEBI:17151"/>
        <dbReference type="ChEBI" id="CHEBI:53455"/>
        <dbReference type="ChEBI" id="CHEBI:57540"/>
        <dbReference type="ChEBI" id="CHEBI:57945"/>
        <dbReference type="EC" id="1.1.1.307"/>
    </reaction>
</comment>
<dbReference type="PANTHER" id="PTHR11732">
    <property type="entry name" value="ALDO/KETO REDUCTASE"/>
    <property type="match status" value="1"/>
</dbReference>
<dbReference type="InterPro" id="IPR036812">
    <property type="entry name" value="NAD(P)_OxRdtase_dom_sf"/>
</dbReference>
<feature type="active site" description="Proton donor" evidence="9">
    <location>
        <position position="91"/>
    </location>
</feature>
<dbReference type="Gene3D" id="3.20.20.100">
    <property type="entry name" value="NADP-dependent oxidoreductase domain"/>
    <property type="match status" value="1"/>
</dbReference>
<keyword evidence="5" id="KW-0560">Oxidoreductase</keyword>
<evidence type="ECO:0000256" key="6">
    <source>
        <dbReference type="ARBA" id="ARBA00023277"/>
    </source>
</evidence>
<sequence length="361" mass="41119">MIRPHCYTLLHNINTRSSSLPSITSKRFIHSIRTQRNYTTTTPIMSIKLNSGHEMPIVGFGCWKVTNETAADQIYNAIKVGYRLFDGAQDYGNEKEVGEGINRAIDEGLVSRDELFVVSKLWNNYHDPKNVETALNKTLSDLNLEYLDLFLIHFPIAFKFVPIEEKYPPGFYCGDGDKFHYENVPLLDTWRALESLVQKGKIRSIGISNFNGGLIYDLVRGAKIKPAVLQIEHHPYLQQPRLIEFVQSQGIAITGYSSFGPQSFLELESKKALDTPTLFDHETIKSIASKHKKSSAQVLLRWATQRGIAVIPKSNNPDRLAQNLNVNDFELSKEDLEAINKLDKGLRFNDPWDWDHIPIFV</sequence>
<name>J7JWN1_CANPA</name>
<dbReference type="GO" id="GO:0071470">
    <property type="term" value="P:cellular response to osmotic stress"/>
    <property type="evidence" value="ECO:0007669"/>
    <property type="project" value="EnsemblFungi"/>
</dbReference>
<dbReference type="PRINTS" id="PR00069">
    <property type="entry name" value="ALDKETRDTASE"/>
</dbReference>
<dbReference type="GO" id="GO:0003729">
    <property type="term" value="F:mRNA binding"/>
    <property type="evidence" value="ECO:0007669"/>
    <property type="project" value="EnsemblFungi"/>
</dbReference>
<dbReference type="EC" id="1.1.1.307" evidence="3"/>
<dbReference type="GO" id="GO:0019388">
    <property type="term" value="P:galactose catabolic process"/>
    <property type="evidence" value="ECO:0007669"/>
    <property type="project" value="EnsemblFungi"/>
</dbReference>
<comment type="catalytic activity">
    <reaction evidence="7">
        <text>xylitol + NADP(+) = D-xylose + NADPH + H(+)</text>
        <dbReference type="Rhea" id="RHEA:27445"/>
        <dbReference type="ChEBI" id="CHEBI:15378"/>
        <dbReference type="ChEBI" id="CHEBI:17151"/>
        <dbReference type="ChEBI" id="CHEBI:53455"/>
        <dbReference type="ChEBI" id="CHEBI:57783"/>
        <dbReference type="ChEBI" id="CHEBI:58349"/>
        <dbReference type="EC" id="1.1.1.307"/>
    </reaction>
</comment>
<dbReference type="EMBL" id="JX512914">
    <property type="protein sequence ID" value="AFQ61050.1"/>
    <property type="molecule type" value="Genomic_DNA"/>
</dbReference>
<dbReference type="GO" id="GO:0032866">
    <property type="term" value="F:D-xylose reductase (NADPH) activity"/>
    <property type="evidence" value="ECO:0007669"/>
    <property type="project" value="EnsemblFungi"/>
</dbReference>
<reference evidence="13" key="2">
    <citation type="submission" date="2012-08" db="EMBL/GenBank/DDBJ databases">
        <authorList>
            <person name="Guo R."/>
            <person name="Nie Y."/>
            <person name="Xu Y."/>
            <person name="Xiao R."/>
        </authorList>
    </citation>
    <scope>NUCLEOTIDE SEQUENCE</scope>
    <source>
        <strain evidence="13">CCTCC203011</strain>
    </source>
</reference>
<dbReference type="PIRSF" id="PIRSF000097">
    <property type="entry name" value="AKR"/>
    <property type="match status" value="1"/>
</dbReference>
<dbReference type="SUPFAM" id="SSF51430">
    <property type="entry name" value="NAD(P)-linked oxidoreductase"/>
    <property type="match status" value="1"/>
</dbReference>
<dbReference type="InterPro" id="IPR044486">
    <property type="entry name" value="AKR2B1"/>
</dbReference>
<evidence type="ECO:0000259" key="12">
    <source>
        <dbReference type="Pfam" id="PF00248"/>
    </source>
</evidence>
<evidence type="ECO:0000256" key="9">
    <source>
        <dbReference type="PIRSR" id="PIRSR000097-1"/>
    </source>
</evidence>
<dbReference type="Pfam" id="PF00248">
    <property type="entry name" value="Aldo_ket_red"/>
    <property type="match status" value="1"/>
</dbReference>
<dbReference type="InterPro" id="IPR018170">
    <property type="entry name" value="Aldo/ket_reductase_CS"/>
</dbReference>
<evidence type="ECO:0000256" key="10">
    <source>
        <dbReference type="PIRSR" id="PIRSR000097-2"/>
    </source>
</evidence>
<accession>J7JWN1</accession>
<dbReference type="GO" id="GO:0019568">
    <property type="term" value="P:arabinose catabolic process"/>
    <property type="evidence" value="ECO:0007669"/>
    <property type="project" value="EnsemblFungi"/>
</dbReference>
<dbReference type="GO" id="GO:0042843">
    <property type="term" value="P:D-xylose catabolic process"/>
    <property type="evidence" value="ECO:0007669"/>
    <property type="project" value="UniProtKB-UniPathway"/>
</dbReference>
<feature type="binding site" evidence="10">
    <location>
        <position position="153"/>
    </location>
    <ligand>
        <name>substrate</name>
    </ligand>
</feature>
<dbReference type="InterPro" id="IPR023210">
    <property type="entry name" value="NADP_OxRdtase_dom"/>
</dbReference>
<dbReference type="FunFam" id="3.20.20.100:FF:000007">
    <property type="entry name" value="NAD(P)H-dependent D-xylose reductase xyl1"/>
    <property type="match status" value="1"/>
</dbReference>
<protein>
    <recommendedName>
        <fullName evidence="3">D-xylose reductase [NAD(P)H]</fullName>
        <ecNumber evidence="3">1.1.1.307</ecNumber>
    </recommendedName>
</protein>
<dbReference type="InterPro" id="IPR020471">
    <property type="entry name" value="AKR"/>
</dbReference>
<dbReference type="PROSITE" id="PS00798">
    <property type="entry name" value="ALDOKETO_REDUCTASE_1"/>
    <property type="match status" value="1"/>
</dbReference>
<evidence type="ECO:0000256" key="1">
    <source>
        <dbReference type="ARBA" id="ARBA00004722"/>
    </source>
</evidence>
<dbReference type="CDD" id="cd19113">
    <property type="entry name" value="AKR_AKR2B1-10"/>
    <property type="match status" value="1"/>
</dbReference>
<dbReference type="GO" id="GO:0034599">
    <property type="term" value="P:cellular response to oxidative stress"/>
    <property type="evidence" value="ECO:0007669"/>
    <property type="project" value="EnsemblFungi"/>
</dbReference>
<dbReference type="PROSITE" id="PS00063">
    <property type="entry name" value="ALDOKETO_REDUCTASE_3"/>
    <property type="match status" value="1"/>
</dbReference>
<evidence type="ECO:0000256" key="3">
    <source>
        <dbReference type="ARBA" id="ARBA00012845"/>
    </source>
</evidence>
<comment type="pathway">
    <text evidence="1">Carbohydrate metabolism; D-xylose degradation.</text>
</comment>
<proteinExistence type="inferred from homology"/>
<dbReference type="AlphaFoldDB" id="J7JWN1"/>
<feature type="site" description="Lowers pKa of active site Tyr" evidence="11">
    <location>
        <position position="120"/>
    </location>
</feature>
<comment type="similarity">
    <text evidence="2">Belongs to the aldo/keto reductase family.</text>
</comment>
<dbReference type="VEuPathDB" id="FungiDB:CPAR2_101350"/>
<evidence type="ECO:0000256" key="4">
    <source>
        <dbReference type="ARBA" id="ARBA00022629"/>
    </source>
</evidence>
<evidence type="ECO:0000313" key="13">
    <source>
        <dbReference type="EMBL" id="AFQ61050.1"/>
    </source>
</evidence>
<dbReference type="UniPathway" id="UPA00810"/>
<evidence type="ECO:0000256" key="5">
    <source>
        <dbReference type="ARBA" id="ARBA00023002"/>
    </source>
</evidence>
<feature type="non-terminal residue" evidence="13">
    <location>
        <position position="361"/>
    </location>
</feature>
<organism evidence="13">
    <name type="scientific">Candida parapsilosis</name>
    <name type="common">Yeast</name>
    <dbReference type="NCBI Taxonomy" id="5480"/>
    <lineage>
        <taxon>Eukaryota</taxon>
        <taxon>Fungi</taxon>
        <taxon>Dikarya</taxon>
        <taxon>Ascomycota</taxon>
        <taxon>Saccharomycotina</taxon>
        <taxon>Pichiomycetes</taxon>
        <taxon>Debaryomycetaceae</taxon>
        <taxon>Candida/Lodderomyces clade</taxon>
        <taxon>Candida</taxon>
    </lineage>
</organism>
<feature type="domain" description="NADP-dependent oxidoreductase" evidence="12">
    <location>
        <begin position="60"/>
        <end position="343"/>
    </location>
</feature>
<dbReference type="PROSITE" id="PS00062">
    <property type="entry name" value="ALDOKETO_REDUCTASE_2"/>
    <property type="match status" value="1"/>
</dbReference>
<evidence type="ECO:0000256" key="7">
    <source>
        <dbReference type="ARBA" id="ARBA00047534"/>
    </source>
</evidence>
<evidence type="ECO:0000256" key="8">
    <source>
        <dbReference type="ARBA" id="ARBA00049485"/>
    </source>
</evidence>
<keyword evidence="4" id="KW-0859">Xylose metabolism</keyword>
<evidence type="ECO:0000256" key="11">
    <source>
        <dbReference type="PIRSR" id="PIRSR000097-3"/>
    </source>
</evidence>
<keyword evidence="6" id="KW-0119">Carbohydrate metabolism</keyword>
<evidence type="ECO:0000256" key="2">
    <source>
        <dbReference type="ARBA" id="ARBA00007905"/>
    </source>
</evidence>
<reference evidence="13" key="1">
    <citation type="journal article" date="2007" name="Pharmacol. Toxicol.">
        <title>Aldo-Keto Reductases and Bioactivation/Detoxication.</title>
        <authorList>
            <person name="Guo R."/>
            <person name="Nie Y."/>
            <person name="Xu Y."/>
            <person name="Xiao R."/>
        </authorList>
    </citation>
    <scope>NUCLEOTIDE SEQUENCE</scope>
    <source>
        <strain evidence="13">CCTCC203011</strain>
    </source>
</reference>